<organism evidence="2 3">
    <name type="scientific">Sporosarcina siberiensis</name>
    <dbReference type="NCBI Taxonomy" id="1365606"/>
    <lineage>
        <taxon>Bacteria</taxon>
        <taxon>Bacillati</taxon>
        <taxon>Bacillota</taxon>
        <taxon>Bacilli</taxon>
        <taxon>Bacillales</taxon>
        <taxon>Caryophanaceae</taxon>
        <taxon>Sporosarcina</taxon>
    </lineage>
</organism>
<keyword evidence="1" id="KW-1133">Transmembrane helix</keyword>
<feature type="transmembrane region" description="Helical" evidence="1">
    <location>
        <begin position="539"/>
        <end position="554"/>
    </location>
</feature>
<feature type="transmembrane region" description="Helical" evidence="1">
    <location>
        <begin position="455"/>
        <end position="476"/>
    </location>
</feature>
<keyword evidence="1" id="KW-0812">Transmembrane</keyword>
<reference evidence="3" key="1">
    <citation type="journal article" date="2019" name="Int. J. Syst. Evol. Microbiol.">
        <title>The Global Catalogue of Microorganisms (GCM) 10K type strain sequencing project: providing services to taxonomists for standard genome sequencing and annotation.</title>
        <authorList>
            <consortium name="The Broad Institute Genomics Platform"/>
            <consortium name="The Broad Institute Genome Sequencing Center for Infectious Disease"/>
            <person name="Wu L."/>
            <person name="Ma J."/>
        </authorList>
    </citation>
    <scope>NUCLEOTIDE SEQUENCE [LARGE SCALE GENOMIC DNA]</scope>
    <source>
        <strain evidence="3">CGMCC 4.7177</strain>
    </source>
</reference>
<protein>
    <submittedName>
        <fullName evidence="2">DUF5693 family protein</fullName>
    </submittedName>
</protein>
<feature type="transmembrane region" description="Helical" evidence="1">
    <location>
        <begin position="391"/>
        <end position="410"/>
    </location>
</feature>
<evidence type="ECO:0000313" key="2">
    <source>
        <dbReference type="EMBL" id="MFD1929321.1"/>
    </source>
</evidence>
<feature type="transmembrane region" description="Helical" evidence="1">
    <location>
        <begin position="488"/>
        <end position="507"/>
    </location>
</feature>
<feature type="transmembrane region" description="Helical" evidence="1">
    <location>
        <begin position="422"/>
        <end position="443"/>
    </location>
</feature>
<dbReference type="EMBL" id="JBHUGI010000034">
    <property type="protein sequence ID" value="MFD1929321.1"/>
    <property type="molecule type" value="Genomic_DNA"/>
</dbReference>
<keyword evidence="1" id="KW-0472">Membrane</keyword>
<comment type="caution">
    <text evidence="2">The sequence shown here is derived from an EMBL/GenBank/DDBJ whole genome shotgun (WGS) entry which is preliminary data.</text>
</comment>
<accession>A0ABW4SKZ1</accession>
<evidence type="ECO:0000256" key="1">
    <source>
        <dbReference type="SAM" id="Phobius"/>
    </source>
</evidence>
<feature type="transmembrane region" description="Helical" evidence="1">
    <location>
        <begin position="340"/>
        <end position="358"/>
    </location>
</feature>
<sequence>MFKKPLWIILTVSLLLSLPAVWERITTEWNNNVYEFIVPYEEITELAISTDSETTEIMRRLKNAGVQSISLEPITLVELSLMGDIVILSPERVREFALFSNEMDIDMTHGTQGFYIHVLNETNLTSDLSRFFEDKELETVSIQGKKMLYIPGEKNEVLDKTLSYSNDTIDEIKQAGLTFIPRIPSLEESDVDRVLEETIALRGKSGGRVVPSGKHVFGMQNPNKIKEVAGQLVEANYNVYQIEGHTQGGFNTLAYSMDMNIIRMHSINLSQIEKHAVAVDRSVRAVKERNIRSLFLRFDKENPEESLMKVEKYLQDVQNQIPKQFVLGEVKPFDKYSVSLLNYITAFIALIAFIMIATEKIFKIRKLTIAVGVGLAILSIAYLLLEVMFILKAFALLTAIVTPVFAVLWVKMSMDESTKKSILRNYLSTALIAFIGITIVISLLNGNDYLVGVNLFKGVKLLLIIPIVFLCLYVLYGSYKKIAKQPILYLHAALAIVIFALVVYYIGRSGNAGVASDLELTIRQLLEQWLYARPRTKEFLIGFPLFVLALYVYPRQKTIGMVLLIPSIIGFISLVNTFTHMHIPLYISLLRSVLGLAIGYVFGLILIYIVKKATGIYNRYLKQRCKS</sequence>
<name>A0ABW4SKZ1_9BACL</name>
<dbReference type="Pfam" id="PF18949">
    <property type="entry name" value="DUF5693"/>
    <property type="match status" value="1"/>
</dbReference>
<proteinExistence type="predicted"/>
<feature type="transmembrane region" description="Helical" evidence="1">
    <location>
        <begin position="561"/>
        <end position="583"/>
    </location>
</feature>
<evidence type="ECO:0000313" key="3">
    <source>
        <dbReference type="Proteomes" id="UP001597218"/>
    </source>
</evidence>
<feature type="transmembrane region" description="Helical" evidence="1">
    <location>
        <begin position="589"/>
        <end position="610"/>
    </location>
</feature>
<dbReference type="InterPro" id="IPR043748">
    <property type="entry name" value="DUF5693"/>
</dbReference>
<keyword evidence="3" id="KW-1185">Reference proteome</keyword>
<feature type="transmembrane region" description="Helical" evidence="1">
    <location>
        <begin position="367"/>
        <end position="385"/>
    </location>
</feature>
<dbReference type="RefSeq" id="WP_381539359.1">
    <property type="nucleotide sequence ID" value="NZ_JBHUGI010000034.1"/>
</dbReference>
<gene>
    <name evidence="2" type="ORF">ACFSFY_14865</name>
</gene>
<dbReference type="Proteomes" id="UP001597218">
    <property type="component" value="Unassembled WGS sequence"/>
</dbReference>